<dbReference type="AlphaFoldDB" id="E4KNT1"/>
<dbReference type="Pfam" id="PF01026">
    <property type="entry name" value="TatD_DNase"/>
    <property type="match status" value="1"/>
</dbReference>
<dbReference type="InterPro" id="IPR018228">
    <property type="entry name" value="DNase_TatD-rel_CS"/>
</dbReference>
<evidence type="ECO:0000313" key="4">
    <source>
        <dbReference type="Proteomes" id="UP000005990"/>
    </source>
</evidence>
<dbReference type="RefSeq" id="WP_006418500.1">
    <property type="nucleotide sequence ID" value="NZ_AENN01000015.1"/>
</dbReference>
<evidence type="ECO:0000256" key="2">
    <source>
        <dbReference type="PIRSR" id="PIRSR005902-1"/>
    </source>
</evidence>
<proteinExistence type="predicted"/>
<dbReference type="eggNOG" id="COG0084">
    <property type="taxonomic scope" value="Bacteria"/>
</dbReference>
<protein>
    <submittedName>
        <fullName evidence="3">Hydrolase, TatD family</fullName>
    </submittedName>
</protein>
<dbReference type="PIRSF" id="PIRSF005902">
    <property type="entry name" value="DNase_TatD"/>
    <property type="match status" value="1"/>
</dbReference>
<dbReference type="Gene3D" id="3.20.20.140">
    <property type="entry name" value="Metal-dependent hydrolases"/>
    <property type="match status" value="1"/>
</dbReference>
<dbReference type="Proteomes" id="UP000005990">
    <property type="component" value="Unassembled WGS sequence"/>
</dbReference>
<dbReference type="EMBL" id="AENN01000015">
    <property type="protein sequence ID" value="EFR31297.1"/>
    <property type="molecule type" value="Genomic_DNA"/>
</dbReference>
<name>E4KNT1_9LACT</name>
<reference evidence="3 4" key="1">
    <citation type="submission" date="2010-10" db="EMBL/GenBank/DDBJ databases">
        <authorList>
            <person name="Durkin A.S."/>
            <person name="Madupu R."/>
            <person name="Torralba M."/>
            <person name="Gillis M."/>
            <person name="Methe B."/>
            <person name="Sutton G."/>
            <person name="Nelson K.E."/>
        </authorList>
    </citation>
    <scope>NUCLEOTIDE SEQUENCE [LARGE SCALE GENOMIC DNA]</scope>
    <source>
        <strain evidence="3 4">ACS-139-V-Col8</strain>
    </source>
</reference>
<feature type="binding site" evidence="2">
    <location>
        <position position="9"/>
    </location>
    <ligand>
        <name>a divalent metal cation</name>
        <dbReference type="ChEBI" id="CHEBI:60240"/>
        <label>1</label>
    </ligand>
</feature>
<feature type="binding site" evidence="2">
    <location>
        <position position="215"/>
    </location>
    <ligand>
        <name>a divalent metal cation</name>
        <dbReference type="ChEBI" id="CHEBI:60240"/>
        <label>1</label>
    </ligand>
</feature>
<comment type="caution">
    <text evidence="3">The sequence shown here is derived from an EMBL/GenBank/DDBJ whole genome shotgun (WGS) entry which is preliminary data.</text>
</comment>
<dbReference type="PROSITE" id="PS01137">
    <property type="entry name" value="TATD_1"/>
    <property type="match status" value="1"/>
</dbReference>
<dbReference type="GO" id="GO:0046872">
    <property type="term" value="F:metal ion binding"/>
    <property type="evidence" value="ECO:0007669"/>
    <property type="project" value="UniProtKB-KW"/>
</dbReference>
<dbReference type="PANTHER" id="PTHR47176:SF1">
    <property type="entry name" value="OS04G0577500 PROTEIN"/>
    <property type="match status" value="1"/>
</dbReference>
<feature type="binding site" evidence="2">
    <location>
        <position position="167"/>
    </location>
    <ligand>
        <name>a divalent metal cation</name>
        <dbReference type="ChEBI" id="CHEBI:60240"/>
        <label>2</label>
    </ligand>
</feature>
<keyword evidence="4" id="KW-1185">Reference proteome</keyword>
<dbReference type="GO" id="GO:0016788">
    <property type="term" value="F:hydrolase activity, acting on ester bonds"/>
    <property type="evidence" value="ECO:0007669"/>
    <property type="project" value="InterPro"/>
</dbReference>
<gene>
    <name evidence="3" type="ORF">HMPREF9257_1212</name>
</gene>
<evidence type="ECO:0000256" key="1">
    <source>
        <dbReference type="ARBA" id="ARBA00022801"/>
    </source>
</evidence>
<evidence type="ECO:0000313" key="3">
    <source>
        <dbReference type="EMBL" id="EFR31297.1"/>
    </source>
</evidence>
<dbReference type="PANTHER" id="PTHR47176">
    <property type="entry name" value="OSJNBA0020J04.13 PROTEIN"/>
    <property type="match status" value="1"/>
</dbReference>
<accession>E4KNT1</accession>
<dbReference type="InterPro" id="IPR001130">
    <property type="entry name" value="TatD-like"/>
</dbReference>
<dbReference type="STRING" id="908337.HMPREF9257_1212"/>
<organism evidence="3 4">
    <name type="scientific">Eremococcus coleocola ACS-139-V-Col8</name>
    <dbReference type="NCBI Taxonomy" id="908337"/>
    <lineage>
        <taxon>Bacteria</taxon>
        <taxon>Bacillati</taxon>
        <taxon>Bacillota</taxon>
        <taxon>Bacilli</taxon>
        <taxon>Lactobacillales</taxon>
        <taxon>Aerococcaceae</taxon>
        <taxon>Eremococcus</taxon>
    </lineage>
</organism>
<keyword evidence="2" id="KW-0479">Metal-binding</keyword>
<sequence>MQIIDSHYHFDFIQDRNLRTALIDQLKKHGLRLVGQTVLPSQYNGLIDFLKSQGNPKEVIPSLGFHPWYITSYQQADQELKIFSDNLNQTHYIGEIGLDWNPKRLSQANQSLQTYVLAEIFNMLGDQRGQDKKYILSIHTVRSASEVLGVLMPWSSQLGQKIIPIFHRFNGKSDELTQLIRLGGYISVHPEMLQRKKGRAYIKQVPAERLLLESDLPASHINGQEVGVDKILLALESSLNDTLDQVSEIRQADFRKQLFLNQKKLYS</sequence>
<dbReference type="SUPFAM" id="SSF51556">
    <property type="entry name" value="Metallo-dependent hydrolases"/>
    <property type="match status" value="1"/>
</dbReference>
<feature type="binding site" evidence="2">
    <location>
        <position position="95"/>
    </location>
    <ligand>
        <name>a divalent metal cation</name>
        <dbReference type="ChEBI" id="CHEBI:60240"/>
        <label>1</label>
    </ligand>
</feature>
<keyword evidence="1 3" id="KW-0378">Hydrolase</keyword>
<feature type="binding site" evidence="2">
    <location>
        <position position="7"/>
    </location>
    <ligand>
        <name>a divalent metal cation</name>
        <dbReference type="ChEBI" id="CHEBI:60240"/>
        <label>1</label>
    </ligand>
</feature>
<feature type="binding site" evidence="2">
    <location>
        <position position="139"/>
    </location>
    <ligand>
        <name>a divalent metal cation</name>
        <dbReference type="ChEBI" id="CHEBI:60240"/>
        <label>2</label>
    </ligand>
</feature>
<dbReference type="InterPro" id="IPR032466">
    <property type="entry name" value="Metal_Hydrolase"/>
</dbReference>